<gene>
    <name evidence="1" type="ORF">Xvie_03038</name>
</gene>
<dbReference type="Proteomes" id="UP000194350">
    <property type="component" value="Unassembled WGS sequence"/>
</dbReference>
<dbReference type="AlphaFoldDB" id="A0A1Y2SCH0"/>
<name>A0A1Y2SCH0_9GAMM</name>
<organism evidence="1 2">
    <name type="scientific">Xenorhabdus vietnamensis</name>
    <dbReference type="NCBI Taxonomy" id="351656"/>
    <lineage>
        <taxon>Bacteria</taxon>
        <taxon>Pseudomonadati</taxon>
        <taxon>Pseudomonadota</taxon>
        <taxon>Gammaproteobacteria</taxon>
        <taxon>Enterobacterales</taxon>
        <taxon>Morganellaceae</taxon>
        <taxon>Xenorhabdus</taxon>
    </lineage>
</organism>
<evidence type="ECO:0000313" key="2">
    <source>
        <dbReference type="Proteomes" id="UP000194350"/>
    </source>
</evidence>
<accession>A0A1Y2SCH0</accession>
<keyword evidence="2" id="KW-1185">Reference proteome</keyword>
<sequence>MRSHSITLSYPIIAGDSLSLRSPITVVLTLAGHSAKLFAQFQSEKYFADYTLAENLADGYANIFGHLSNPLKYSQAANMQSGHNLCVSLSDAQKEKDSTANATLWDHASLRHEINQSVIRNPNLVYEELQQLKRLPSLRGLVSYCSVNLPSLRGGVNHVNNFALVNHWAYCRLVQDFNSTHGNKVQIFGVHKLFNSCLIAIVLSLYSALSASNSAINDSYLARIPFETNKLTALFISSGLFNSAGKITLVLPVINAAICLQKVFAGQLHDIPICPETSKTSTSYVSSLLLLNAEKLNVIAVSFRVLIVGVYFFFCDFCLDNFLSQASITHDEKLEFTCADFSLSILALISSINSCGNRICFLADLLFISPVAIGIHPLSDISVNTPYIILRLKKSIDVGSHLHVRWVHTKIYYDTKIATPRSAANTIEASNHNVKESYAMDTPQHNQTRLKFTFLIASGTQRLVDIHPVRLITVLADSEGEARLLVGIPSLIFVSRQEVVA</sequence>
<dbReference type="EMBL" id="MUBJ01000018">
    <property type="protein sequence ID" value="OTA15231.1"/>
    <property type="molecule type" value="Genomic_DNA"/>
</dbReference>
<proteinExistence type="predicted"/>
<protein>
    <submittedName>
        <fullName evidence="1">Uncharacterized protein</fullName>
    </submittedName>
</protein>
<reference evidence="1 2" key="1">
    <citation type="submission" date="2016-10" db="EMBL/GenBank/DDBJ databases">
        <title>Systematic genetic and metabolomic analysis of Xenorhabdus and Photorhabdus spp., highlights the requirements for a dual symbiotic and pathogenic life style.</title>
        <authorList>
            <person name="Tobias N.J."/>
            <person name="Wolff H."/>
            <person name="Djahanschiri B."/>
            <person name="Pidot S.J."/>
            <person name="Stinear T.P."/>
            <person name="Ebersberger I."/>
            <person name="Bode H.B."/>
        </authorList>
    </citation>
    <scope>NUCLEOTIDE SEQUENCE [LARGE SCALE GENOMIC DNA]</scope>
    <source>
        <strain evidence="1 2">DSM 22392</strain>
    </source>
</reference>
<comment type="caution">
    <text evidence="1">The sequence shown here is derived from an EMBL/GenBank/DDBJ whole genome shotgun (WGS) entry which is preliminary data.</text>
</comment>
<dbReference type="STRING" id="351656.Xvie_03038"/>
<evidence type="ECO:0000313" key="1">
    <source>
        <dbReference type="EMBL" id="OTA15231.1"/>
    </source>
</evidence>